<feature type="region of interest" description="Disordered" evidence="1">
    <location>
        <begin position="48"/>
        <end position="245"/>
    </location>
</feature>
<sequence length="245" mass="26138">MDVGRDRRGYADMAHLLQGYFDKYGDKKGPKTLLLGCSHFGPKVTCATIFSPNKGGKKGKKHKKDKKEKKDCPSKKEPCQTKRQHQEKGSEHEHSAPAPGKELAPPAKHPGESESADSLKGQDLPKPPSGSEMTNENPSVGPPIREEGGEQSLPSGSKNAHSQSAGPQEGESLGNTSSVGKEGPSQQYPPSDRSDLGRSGLPEREVEERDPPPHSAPAAEKELAPPPPPQDKESHGTMKSGIVPA</sequence>
<feature type="compositionally biased region" description="Polar residues" evidence="1">
    <location>
        <begin position="152"/>
        <end position="166"/>
    </location>
</feature>
<accession>A0AA36MC23</accession>
<dbReference type="Proteomes" id="UP001176961">
    <property type="component" value="Unassembled WGS sequence"/>
</dbReference>
<gene>
    <name evidence="2" type="ORF">CYNAS_LOCUS17028</name>
</gene>
<proteinExistence type="predicted"/>
<dbReference type="AlphaFoldDB" id="A0AA36MC23"/>
<name>A0AA36MC23_CYLNA</name>
<organism evidence="2 3">
    <name type="scientific">Cylicocyclus nassatus</name>
    <name type="common">Nematode worm</name>
    <dbReference type="NCBI Taxonomy" id="53992"/>
    <lineage>
        <taxon>Eukaryota</taxon>
        <taxon>Metazoa</taxon>
        <taxon>Ecdysozoa</taxon>
        <taxon>Nematoda</taxon>
        <taxon>Chromadorea</taxon>
        <taxon>Rhabditida</taxon>
        <taxon>Rhabditina</taxon>
        <taxon>Rhabditomorpha</taxon>
        <taxon>Strongyloidea</taxon>
        <taxon>Strongylidae</taxon>
        <taxon>Cylicocyclus</taxon>
    </lineage>
</organism>
<protein>
    <submittedName>
        <fullName evidence="2">Uncharacterized protein</fullName>
    </submittedName>
</protein>
<reference evidence="2" key="1">
    <citation type="submission" date="2023-07" db="EMBL/GenBank/DDBJ databases">
        <authorList>
            <consortium name="CYATHOMIX"/>
        </authorList>
    </citation>
    <scope>NUCLEOTIDE SEQUENCE</scope>
    <source>
        <strain evidence="2">N/A</strain>
    </source>
</reference>
<dbReference type="EMBL" id="CATQJL010000316">
    <property type="protein sequence ID" value="CAJ0605045.1"/>
    <property type="molecule type" value="Genomic_DNA"/>
</dbReference>
<evidence type="ECO:0000313" key="2">
    <source>
        <dbReference type="EMBL" id="CAJ0605045.1"/>
    </source>
</evidence>
<feature type="compositionally biased region" description="Polar residues" evidence="1">
    <location>
        <begin position="173"/>
        <end position="189"/>
    </location>
</feature>
<evidence type="ECO:0000313" key="3">
    <source>
        <dbReference type="Proteomes" id="UP001176961"/>
    </source>
</evidence>
<feature type="compositionally biased region" description="Basic residues" evidence="1">
    <location>
        <begin position="55"/>
        <end position="67"/>
    </location>
</feature>
<feature type="compositionally biased region" description="Basic and acidic residues" evidence="1">
    <location>
        <begin position="192"/>
        <end position="212"/>
    </location>
</feature>
<feature type="compositionally biased region" description="Basic and acidic residues" evidence="1">
    <location>
        <begin position="68"/>
        <end position="95"/>
    </location>
</feature>
<keyword evidence="3" id="KW-1185">Reference proteome</keyword>
<comment type="caution">
    <text evidence="2">The sequence shown here is derived from an EMBL/GenBank/DDBJ whole genome shotgun (WGS) entry which is preliminary data.</text>
</comment>
<evidence type="ECO:0000256" key="1">
    <source>
        <dbReference type="SAM" id="MobiDB-lite"/>
    </source>
</evidence>